<dbReference type="Gene3D" id="1.20.1280.50">
    <property type="match status" value="1"/>
</dbReference>
<evidence type="ECO:0000256" key="1">
    <source>
        <dbReference type="ARBA" id="ARBA00004906"/>
    </source>
</evidence>
<comment type="pathway">
    <text evidence="1">Protein modification; protein ubiquitination.</text>
</comment>
<feature type="compositionally biased region" description="Basic and acidic residues" evidence="7">
    <location>
        <begin position="24"/>
        <end position="41"/>
    </location>
</feature>
<evidence type="ECO:0000256" key="7">
    <source>
        <dbReference type="SAM" id="MobiDB-lite"/>
    </source>
</evidence>
<accession>A0AAW2MC46</accession>
<evidence type="ECO:0000313" key="9">
    <source>
        <dbReference type="EMBL" id="KAL0327686.1"/>
    </source>
</evidence>
<organism evidence="9">
    <name type="scientific">Sesamum angustifolium</name>
    <dbReference type="NCBI Taxonomy" id="2727405"/>
    <lineage>
        <taxon>Eukaryota</taxon>
        <taxon>Viridiplantae</taxon>
        <taxon>Streptophyta</taxon>
        <taxon>Embryophyta</taxon>
        <taxon>Tracheophyta</taxon>
        <taxon>Spermatophyta</taxon>
        <taxon>Magnoliopsida</taxon>
        <taxon>eudicotyledons</taxon>
        <taxon>Gunneridae</taxon>
        <taxon>Pentapetalae</taxon>
        <taxon>asterids</taxon>
        <taxon>lamiids</taxon>
        <taxon>Lamiales</taxon>
        <taxon>Pedaliaceae</taxon>
        <taxon>Sesamum</taxon>
    </lineage>
</organism>
<dbReference type="PANTHER" id="PTHR46550">
    <property type="entry name" value="F-BOX ONLY PROTEIN 3"/>
    <property type="match status" value="1"/>
</dbReference>
<dbReference type="EMBL" id="JACGWK010000011">
    <property type="protein sequence ID" value="KAL0327686.1"/>
    <property type="molecule type" value="Genomic_DNA"/>
</dbReference>
<evidence type="ECO:0000259" key="8">
    <source>
        <dbReference type="PROSITE" id="PS50222"/>
    </source>
</evidence>
<gene>
    <name evidence="9" type="ORF">Sangu_1846600</name>
</gene>
<dbReference type="InterPro" id="IPR052121">
    <property type="entry name" value="F-box_SCF_Substrate_Recog"/>
</dbReference>
<evidence type="ECO:0000256" key="6">
    <source>
        <dbReference type="ARBA" id="ARBA00022837"/>
    </source>
</evidence>
<dbReference type="SUPFAM" id="SSF47473">
    <property type="entry name" value="EF-hand"/>
    <property type="match status" value="1"/>
</dbReference>
<dbReference type="FunFam" id="1.10.238.10:FF:000034">
    <property type="entry name" value="Calmodulin"/>
    <property type="match status" value="1"/>
</dbReference>
<dbReference type="InterPro" id="IPR011992">
    <property type="entry name" value="EF-hand-dom_pair"/>
</dbReference>
<proteinExistence type="inferred from homology"/>
<evidence type="ECO:0000256" key="2">
    <source>
        <dbReference type="ARBA" id="ARBA00009763"/>
    </source>
</evidence>
<dbReference type="SUPFAM" id="SSF81383">
    <property type="entry name" value="F-box domain"/>
    <property type="match status" value="1"/>
</dbReference>
<dbReference type="GO" id="GO:0005509">
    <property type="term" value="F:calcium ion binding"/>
    <property type="evidence" value="ECO:0007669"/>
    <property type="project" value="InterPro"/>
</dbReference>
<keyword evidence="5" id="KW-0833">Ubl conjugation pathway</keyword>
<dbReference type="AlphaFoldDB" id="A0AAW2MC46"/>
<dbReference type="GO" id="GO:0005737">
    <property type="term" value="C:cytoplasm"/>
    <property type="evidence" value="ECO:0007669"/>
    <property type="project" value="TreeGrafter"/>
</dbReference>
<reference evidence="9" key="1">
    <citation type="submission" date="2020-06" db="EMBL/GenBank/DDBJ databases">
        <authorList>
            <person name="Li T."/>
            <person name="Hu X."/>
            <person name="Zhang T."/>
            <person name="Song X."/>
            <person name="Zhang H."/>
            <person name="Dai N."/>
            <person name="Sheng W."/>
            <person name="Hou X."/>
            <person name="Wei L."/>
        </authorList>
    </citation>
    <scope>NUCLEOTIDE SEQUENCE</scope>
    <source>
        <strain evidence="9">G01</strain>
        <tissue evidence="9">Leaf</tissue>
    </source>
</reference>
<dbReference type="PROSITE" id="PS50222">
    <property type="entry name" value="EF_HAND_2"/>
    <property type="match status" value="1"/>
</dbReference>
<feature type="region of interest" description="Disordered" evidence="7">
    <location>
        <begin position="1"/>
        <end position="71"/>
    </location>
</feature>
<reference evidence="9" key="2">
    <citation type="journal article" date="2024" name="Plant">
        <title>Genomic evolution and insights into agronomic trait innovations of Sesamum species.</title>
        <authorList>
            <person name="Miao H."/>
            <person name="Wang L."/>
            <person name="Qu L."/>
            <person name="Liu H."/>
            <person name="Sun Y."/>
            <person name="Le M."/>
            <person name="Wang Q."/>
            <person name="Wei S."/>
            <person name="Zheng Y."/>
            <person name="Lin W."/>
            <person name="Duan Y."/>
            <person name="Cao H."/>
            <person name="Xiong S."/>
            <person name="Wang X."/>
            <person name="Wei L."/>
            <person name="Li C."/>
            <person name="Ma Q."/>
            <person name="Ju M."/>
            <person name="Zhao R."/>
            <person name="Li G."/>
            <person name="Mu C."/>
            <person name="Tian Q."/>
            <person name="Mei H."/>
            <person name="Zhang T."/>
            <person name="Gao T."/>
            <person name="Zhang H."/>
        </authorList>
    </citation>
    <scope>NUCLEOTIDE SEQUENCE</scope>
    <source>
        <strain evidence="9">G01</strain>
    </source>
</reference>
<dbReference type="Pfam" id="PF13499">
    <property type="entry name" value="EF-hand_7"/>
    <property type="match status" value="1"/>
</dbReference>
<feature type="domain" description="EF-hand" evidence="8">
    <location>
        <begin position="382"/>
        <end position="417"/>
    </location>
</feature>
<feature type="compositionally biased region" description="Basic and acidic residues" evidence="7">
    <location>
        <begin position="51"/>
        <end position="67"/>
    </location>
</feature>
<dbReference type="CDD" id="cd00051">
    <property type="entry name" value="EFh"/>
    <property type="match status" value="1"/>
</dbReference>
<keyword evidence="4" id="KW-0677">Repeat</keyword>
<dbReference type="InterPro" id="IPR036047">
    <property type="entry name" value="F-box-like_dom_sf"/>
</dbReference>
<evidence type="ECO:0000256" key="4">
    <source>
        <dbReference type="ARBA" id="ARBA00022737"/>
    </source>
</evidence>
<evidence type="ECO:0000256" key="3">
    <source>
        <dbReference type="ARBA" id="ARBA00022723"/>
    </source>
</evidence>
<dbReference type="Pfam" id="PF12937">
    <property type="entry name" value="F-box-like"/>
    <property type="match status" value="1"/>
</dbReference>
<keyword evidence="3" id="KW-0479">Metal-binding</keyword>
<name>A0AAW2MC46_9LAMI</name>
<dbReference type="InterPro" id="IPR001810">
    <property type="entry name" value="F-box_dom"/>
</dbReference>
<sequence>MASDDEDESLAYFLESEVFAELSDQEKSEREEERDAKRSRDEEGELSEQEQAAKKIRIEDRESDEGSSRALRLSSSSLSSVGVEAEVETSFLPFKKSDTVIGNNSNDGRLTTERRPIPGGLILGFSDLVSCSLVCRFLNFASSDESLWRRLYCMRWGLLPPKQVRECAWKKLYIQREEEDMTEFVRSCPSEFNEYYIQMQVAKRSQAPNPSLVNDDRIILDKTLADQVSMWKSGRGLADTVVKNHACSGESCTYYQIGDVFVCEKTGNVHVCDDTCKEVIMDPTNELSVCTISGRCFDILLSPAEMEHDADQHQGGCTDEAEPFMGCGRFGRILPDFWPNLAISSISFARRSARPNPAHLDQNGFIIAVELHHVMTNVSKKLADEEVDEMFRGADVNGDAQINFEEFVRVMIAKGCLHLQST</sequence>
<keyword evidence="6" id="KW-0106">Calcium</keyword>
<protein>
    <submittedName>
        <fullName evidence="9">F-box protein SKIP31</fullName>
    </submittedName>
</protein>
<dbReference type="InterPro" id="IPR002048">
    <property type="entry name" value="EF_hand_dom"/>
</dbReference>
<evidence type="ECO:0000256" key="5">
    <source>
        <dbReference type="ARBA" id="ARBA00022786"/>
    </source>
</evidence>
<dbReference type="Gene3D" id="1.10.238.10">
    <property type="entry name" value="EF-hand"/>
    <property type="match status" value="1"/>
</dbReference>
<comment type="similarity">
    <text evidence="2">Belongs to the calmodulin family.</text>
</comment>
<dbReference type="SMART" id="SM00054">
    <property type="entry name" value="EFh"/>
    <property type="match status" value="1"/>
</dbReference>
<comment type="caution">
    <text evidence="9">The sequence shown here is derived from an EMBL/GenBank/DDBJ whole genome shotgun (WGS) entry which is preliminary data.</text>
</comment>
<dbReference type="PANTHER" id="PTHR46550:SF1">
    <property type="entry name" value="F-BOX PROTEIN 3"/>
    <property type="match status" value="1"/>
</dbReference>